<name>A0A671KXR0_9TELE</name>
<dbReference type="SUPFAM" id="SSF56059">
    <property type="entry name" value="Glutathione synthetase ATP-binding domain-like"/>
    <property type="match status" value="1"/>
</dbReference>
<dbReference type="InterPro" id="IPR013815">
    <property type="entry name" value="ATP_grasp_subdomain_1"/>
</dbReference>
<dbReference type="Gene3D" id="2.40.50.100">
    <property type="match status" value="1"/>
</dbReference>
<dbReference type="InterPro" id="IPR011054">
    <property type="entry name" value="Rudment_hybrid_motif"/>
</dbReference>
<evidence type="ECO:0000256" key="1">
    <source>
        <dbReference type="ARBA" id="ARBA00001953"/>
    </source>
</evidence>
<keyword evidence="12" id="KW-0442">Lipid degradation</keyword>
<dbReference type="InterPro" id="IPR011764">
    <property type="entry name" value="Biotin_carboxylation_dom"/>
</dbReference>
<dbReference type="UniPathway" id="UPA00945">
    <property type="reaction ID" value="UER00908"/>
</dbReference>
<dbReference type="EC" id="6.4.1.3" evidence="4"/>
<keyword evidence="7" id="KW-0479">Metal-binding</keyword>
<evidence type="ECO:0000259" key="21">
    <source>
        <dbReference type="PROSITE" id="PS50968"/>
    </source>
</evidence>
<dbReference type="Proteomes" id="UP000472260">
    <property type="component" value="Unassembled WGS sequence"/>
</dbReference>
<gene>
    <name evidence="24" type="primary">LOC107654247</name>
</gene>
<keyword evidence="14" id="KW-0496">Mitochondrion</keyword>
<dbReference type="InterPro" id="IPR001882">
    <property type="entry name" value="Biotin_BS"/>
</dbReference>
<dbReference type="AlphaFoldDB" id="A0A671KXR0"/>
<dbReference type="SMART" id="SM00878">
    <property type="entry name" value="Biotin_carb_C"/>
    <property type="match status" value="1"/>
</dbReference>
<dbReference type="Gene3D" id="3.40.50.20">
    <property type="match status" value="1"/>
</dbReference>
<dbReference type="PROSITE" id="PS00866">
    <property type="entry name" value="CPSASE_1"/>
    <property type="match status" value="1"/>
</dbReference>
<evidence type="ECO:0000256" key="8">
    <source>
        <dbReference type="ARBA" id="ARBA00022741"/>
    </source>
</evidence>
<dbReference type="PROSITE" id="PS50975">
    <property type="entry name" value="ATP_GRASP"/>
    <property type="match status" value="1"/>
</dbReference>
<dbReference type="SUPFAM" id="SSF52440">
    <property type="entry name" value="PreATP-grasp domain"/>
    <property type="match status" value="1"/>
</dbReference>
<dbReference type="SUPFAM" id="SSF51230">
    <property type="entry name" value="Single hybrid motif"/>
    <property type="match status" value="1"/>
</dbReference>
<evidence type="ECO:0000256" key="16">
    <source>
        <dbReference type="ARBA" id="ARBA00023267"/>
    </source>
</evidence>
<dbReference type="FunFam" id="2.40.50.100:FF:000029">
    <property type="entry name" value="propionyl-CoA carboxylase alpha chain, mitochondrial"/>
    <property type="match status" value="1"/>
</dbReference>
<dbReference type="InterPro" id="IPR011761">
    <property type="entry name" value="ATP-grasp"/>
</dbReference>
<dbReference type="CDD" id="cd06850">
    <property type="entry name" value="biotinyl_domain"/>
    <property type="match status" value="1"/>
</dbReference>
<sequence length="697" mass="76463">MAAYRGAAGFQRVLLAVKHVCFSKQRCGVIICRYSTVYDPNEKTFDKILIANRGEIACRVIKTCKKMGIKTVAVHSDVDSSAVHVKVADEAVCVGPAPTSKSYLNMDAIMNAIKQTGAQAVHPGYGFLSENKEFAKRLAAEGVTFIGPDTHAIQAMGDKIESKLIAKAAKVNTIPGFDGVVKDAEEAVKIAGEIGYPVMIKASAGGGGKGMRIAWNDEETREGFRFSSQEALSSFGDDRLLIEKFIDNPRHIEIQVLADKHGNALWLNERECSIQRRNQKVVEEAPRVLTRSRSRNVARTLIDAACTVTFVRSGSCCEYVFLTQVEHPITECITGLDLVQQMIRIAKGYKLQHKQSDIPINGWAVESRVYAEDPYKSFGLPSIGRLSQYQEPLDLPNVRVDSGIQEGSDISIYYDPMISKLVTYGKTREEALKKMEDALDNYVIRGVTHNIPLLREIIVHSRFVSGDISTKFLPEVYPDGFKGHMLTAGERRELLATAAALYVAAQLRSQKFLGDLRVSVVPAECRRWELCVELDKGVHMLGVSRSGNNYTVEIDGEKVEVSGEWNLASALLPITINGKHRTLQCLLRTAAGEISLQYLGTSFKLRVLSKLAASLSKHMPEKVPEDTSSILRSPMPGSVVAVSVKPGDNVAEGQEICVIEAMKMQNSMTAAKTAKVKSVHCKAGDTVGEGDLLVELE</sequence>
<reference evidence="24" key="2">
    <citation type="submission" date="2025-09" db="UniProtKB">
        <authorList>
            <consortium name="Ensembl"/>
        </authorList>
    </citation>
    <scope>IDENTIFICATION</scope>
</reference>
<evidence type="ECO:0000259" key="22">
    <source>
        <dbReference type="PROSITE" id="PS50975"/>
    </source>
</evidence>
<keyword evidence="15" id="KW-0464">Manganese</keyword>
<comment type="catalytic activity">
    <reaction evidence="19">
        <text>propanoyl-CoA + hydrogencarbonate + ATP = (S)-methylmalonyl-CoA + ADP + phosphate + H(+)</text>
        <dbReference type="Rhea" id="RHEA:23720"/>
        <dbReference type="ChEBI" id="CHEBI:15378"/>
        <dbReference type="ChEBI" id="CHEBI:17544"/>
        <dbReference type="ChEBI" id="CHEBI:30616"/>
        <dbReference type="ChEBI" id="CHEBI:43474"/>
        <dbReference type="ChEBI" id="CHEBI:57327"/>
        <dbReference type="ChEBI" id="CHEBI:57392"/>
        <dbReference type="ChEBI" id="CHEBI:456216"/>
        <dbReference type="EC" id="6.4.1.3"/>
    </reaction>
    <physiologicalReaction direction="left-to-right" evidence="19">
        <dbReference type="Rhea" id="RHEA:23721"/>
    </physiologicalReaction>
</comment>
<dbReference type="FunFam" id="3.40.50.20:FF:000010">
    <property type="entry name" value="Propionyl-CoA carboxylase subunit alpha"/>
    <property type="match status" value="1"/>
</dbReference>
<feature type="domain" description="Lipoyl-binding" evidence="21">
    <location>
        <begin position="618"/>
        <end position="697"/>
    </location>
</feature>
<evidence type="ECO:0000256" key="18">
    <source>
        <dbReference type="ARBA" id="ARBA00048208"/>
    </source>
</evidence>
<dbReference type="InterPro" id="IPR016185">
    <property type="entry name" value="PreATP-grasp_dom_sf"/>
</dbReference>
<dbReference type="PROSITE" id="PS00188">
    <property type="entry name" value="BIOTIN"/>
    <property type="match status" value="1"/>
</dbReference>
<keyword evidence="13" id="KW-0443">Lipid metabolism</keyword>
<evidence type="ECO:0000256" key="20">
    <source>
        <dbReference type="PROSITE-ProRule" id="PRU00409"/>
    </source>
</evidence>
<dbReference type="GO" id="GO:0005759">
    <property type="term" value="C:mitochondrial matrix"/>
    <property type="evidence" value="ECO:0007669"/>
    <property type="project" value="UniProtKB-SubCell"/>
</dbReference>
<evidence type="ECO:0000313" key="24">
    <source>
        <dbReference type="Ensembl" id="ENSSANP00000012719.1"/>
    </source>
</evidence>
<dbReference type="InterPro" id="IPR000089">
    <property type="entry name" value="Biotin_lipoyl"/>
</dbReference>
<evidence type="ECO:0000259" key="23">
    <source>
        <dbReference type="PROSITE" id="PS50979"/>
    </source>
</evidence>
<evidence type="ECO:0000256" key="11">
    <source>
        <dbReference type="ARBA" id="ARBA00022946"/>
    </source>
</evidence>
<dbReference type="Pfam" id="PF02785">
    <property type="entry name" value="Biotin_carb_C"/>
    <property type="match status" value="1"/>
</dbReference>
<comment type="subcellular location">
    <subcellularLocation>
        <location evidence="2">Mitochondrion matrix</location>
    </subcellularLocation>
</comment>
<dbReference type="Gene3D" id="3.30.1490.20">
    <property type="entry name" value="ATP-grasp fold, A domain"/>
    <property type="match status" value="1"/>
</dbReference>
<dbReference type="InterPro" id="IPR005481">
    <property type="entry name" value="BC-like_N"/>
</dbReference>
<dbReference type="InterPro" id="IPR011053">
    <property type="entry name" value="Single_hybrid_motif"/>
</dbReference>
<keyword evidence="16" id="KW-0092">Biotin</keyword>
<dbReference type="Pfam" id="PF18140">
    <property type="entry name" value="PCC_BT"/>
    <property type="match status" value="1"/>
</dbReference>
<dbReference type="GO" id="GO:0004658">
    <property type="term" value="F:propionyl-CoA carboxylase activity"/>
    <property type="evidence" value="ECO:0007669"/>
    <property type="project" value="UniProtKB-EC"/>
</dbReference>
<evidence type="ECO:0000256" key="13">
    <source>
        <dbReference type="ARBA" id="ARBA00023098"/>
    </source>
</evidence>
<dbReference type="PROSITE" id="PS50968">
    <property type="entry name" value="BIOTINYL_LIPOYL"/>
    <property type="match status" value="1"/>
</dbReference>
<feature type="domain" description="ATP-grasp" evidence="22">
    <location>
        <begin position="163"/>
        <end position="360"/>
    </location>
</feature>
<organism evidence="24 25">
    <name type="scientific">Sinocyclocheilus anshuiensis</name>
    <dbReference type="NCBI Taxonomy" id="1608454"/>
    <lineage>
        <taxon>Eukaryota</taxon>
        <taxon>Metazoa</taxon>
        <taxon>Chordata</taxon>
        <taxon>Craniata</taxon>
        <taxon>Vertebrata</taxon>
        <taxon>Euteleostomi</taxon>
        <taxon>Actinopterygii</taxon>
        <taxon>Neopterygii</taxon>
        <taxon>Teleostei</taxon>
        <taxon>Ostariophysi</taxon>
        <taxon>Cypriniformes</taxon>
        <taxon>Cyprinidae</taxon>
        <taxon>Cyprininae</taxon>
        <taxon>Sinocyclocheilus</taxon>
    </lineage>
</organism>
<dbReference type="PROSITE" id="PS50979">
    <property type="entry name" value="BC"/>
    <property type="match status" value="1"/>
</dbReference>
<evidence type="ECO:0000256" key="2">
    <source>
        <dbReference type="ARBA" id="ARBA00004305"/>
    </source>
</evidence>
<evidence type="ECO:0000256" key="12">
    <source>
        <dbReference type="ARBA" id="ARBA00022963"/>
    </source>
</evidence>
<dbReference type="SUPFAM" id="SSF51246">
    <property type="entry name" value="Rudiment single hybrid motif"/>
    <property type="match status" value="1"/>
</dbReference>
<keyword evidence="10" id="KW-0460">Magnesium</keyword>
<dbReference type="PANTHER" id="PTHR18866:SF33">
    <property type="entry name" value="METHYLCROTONOYL-COA CARBOXYLASE SUBUNIT ALPHA, MITOCHONDRIAL-RELATED"/>
    <property type="match status" value="1"/>
</dbReference>
<evidence type="ECO:0000256" key="7">
    <source>
        <dbReference type="ARBA" id="ARBA00022723"/>
    </source>
</evidence>
<dbReference type="Pfam" id="PF02786">
    <property type="entry name" value="CPSase_L_D2"/>
    <property type="match status" value="1"/>
</dbReference>
<evidence type="ECO:0000256" key="10">
    <source>
        <dbReference type="ARBA" id="ARBA00022842"/>
    </source>
</evidence>
<comment type="catalytic activity">
    <reaction evidence="18">
        <text>butanoyl-CoA + hydrogencarbonate + ATP = (2S)-ethylmalonyl-CoA + ADP + phosphate + H(+)</text>
        <dbReference type="Rhea" id="RHEA:59520"/>
        <dbReference type="ChEBI" id="CHEBI:15378"/>
        <dbReference type="ChEBI" id="CHEBI:17544"/>
        <dbReference type="ChEBI" id="CHEBI:30616"/>
        <dbReference type="ChEBI" id="CHEBI:43474"/>
        <dbReference type="ChEBI" id="CHEBI:57371"/>
        <dbReference type="ChEBI" id="CHEBI:60909"/>
        <dbReference type="ChEBI" id="CHEBI:456216"/>
    </reaction>
    <physiologicalReaction direction="left-to-right" evidence="18">
        <dbReference type="Rhea" id="RHEA:59521"/>
    </physiologicalReaction>
</comment>
<keyword evidence="6" id="KW-0436">Ligase</keyword>
<dbReference type="GO" id="GO:0005524">
    <property type="term" value="F:ATP binding"/>
    <property type="evidence" value="ECO:0007669"/>
    <property type="project" value="UniProtKB-UniRule"/>
</dbReference>
<reference evidence="24" key="1">
    <citation type="submission" date="2025-08" db="UniProtKB">
        <authorList>
            <consortium name="Ensembl"/>
        </authorList>
    </citation>
    <scope>IDENTIFICATION</scope>
</reference>
<evidence type="ECO:0000256" key="6">
    <source>
        <dbReference type="ARBA" id="ARBA00022598"/>
    </source>
</evidence>
<evidence type="ECO:0000256" key="5">
    <source>
        <dbReference type="ARBA" id="ARBA00018058"/>
    </source>
</evidence>
<evidence type="ECO:0000256" key="3">
    <source>
        <dbReference type="ARBA" id="ARBA00005060"/>
    </source>
</evidence>
<dbReference type="InterPro" id="IPR041265">
    <property type="entry name" value="PCC_BT"/>
</dbReference>
<dbReference type="Ensembl" id="ENSSANT00000013591.1">
    <property type="protein sequence ID" value="ENSSANP00000012719.1"/>
    <property type="gene ID" value="ENSSANG00000005634.1"/>
</dbReference>
<feature type="domain" description="Biotin carboxylation" evidence="23">
    <location>
        <begin position="44"/>
        <end position="478"/>
    </location>
</feature>
<evidence type="ECO:0000256" key="9">
    <source>
        <dbReference type="ARBA" id="ARBA00022840"/>
    </source>
</evidence>
<evidence type="ECO:0000256" key="19">
    <source>
        <dbReference type="ARBA" id="ARBA00049495"/>
    </source>
</evidence>
<comment type="pathway">
    <text evidence="3">Metabolic intermediate metabolism; propanoyl-CoA degradation; succinyl-CoA from propanoyl-CoA: step 1/3.</text>
</comment>
<evidence type="ECO:0000256" key="4">
    <source>
        <dbReference type="ARBA" id="ARBA00013050"/>
    </source>
</evidence>
<dbReference type="InterPro" id="IPR050856">
    <property type="entry name" value="Biotin_carboxylase_complex"/>
</dbReference>
<protein>
    <recommendedName>
        <fullName evidence="5">Propionyl-CoA carboxylase alpha chain, mitochondrial</fullName>
        <ecNumber evidence="4">6.4.1.3</ecNumber>
    </recommendedName>
    <alternativeName>
        <fullName evidence="17">Propanoyl-CoA:carbon dioxide ligase subunit alpha</fullName>
    </alternativeName>
</protein>
<evidence type="ECO:0000256" key="15">
    <source>
        <dbReference type="ARBA" id="ARBA00023211"/>
    </source>
</evidence>
<keyword evidence="8 20" id="KW-0547">Nucleotide-binding</keyword>
<dbReference type="FunFam" id="3.30.1490.20:FF:000003">
    <property type="entry name" value="acetyl-CoA carboxylase isoform X1"/>
    <property type="match status" value="1"/>
</dbReference>
<dbReference type="InterPro" id="IPR005479">
    <property type="entry name" value="CPAse_ATP-bd"/>
</dbReference>
<dbReference type="PANTHER" id="PTHR18866">
    <property type="entry name" value="CARBOXYLASE:PYRUVATE/ACETYL-COA/PROPIONYL-COA CARBOXYLASE"/>
    <property type="match status" value="1"/>
</dbReference>
<evidence type="ECO:0000313" key="25">
    <source>
        <dbReference type="Proteomes" id="UP000472260"/>
    </source>
</evidence>
<evidence type="ECO:0000256" key="14">
    <source>
        <dbReference type="ARBA" id="ARBA00023128"/>
    </source>
</evidence>
<keyword evidence="11" id="KW-0809">Transit peptide</keyword>
<proteinExistence type="predicted"/>
<dbReference type="GO" id="GO:0046872">
    <property type="term" value="F:metal ion binding"/>
    <property type="evidence" value="ECO:0007669"/>
    <property type="project" value="UniProtKB-KW"/>
</dbReference>
<accession>A0A671KXR0</accession>
<comment type="cofactor">
    <cofactor evidence="1">
        <name>biotin</name>
        <dbReference type="ChEBI" id="CHEBI:57586"/>
    </cofactor>
</comment>
<keyword evidence="25" id="KW-1185">Reference proteome</keyword>
<evidence type="ECO:0000256" key="17">
    <source>
        <dbReference type="ARBA" id="ARBA00031557"/>
    </source>
</evidence>
<dbReference type="Pfam" id="PF00364">
    <property type="entry name" value="Biotin_lipoyl"/>
    <property type="match status" value="1"/>
</dbReference>
<dbReference type="Gene3D" id="3.30.470.20">
    <property type="entry name" value="ATP-grasp fold, B domain"/>
    <property type="match status" value="1"/>
</dbReference>
<keyword evidence="9 20" id="KW-0067">ATP-binding</keyword>
<dbReference type="InterPro" id="IPR005482">
    <property type="entry name" value="Biotin_COase_C"/>
</dbReference>
<dbReference type="GO" id="GO:0016042">
    <property type="term" value="P:lipid catabolic process"/>
    <property type="evidence" value="ECO:0007669"/>
    <property type="project" value="UniProtKB-KW"/>
</dbReference>
<dbReference type="Pfam" id="PF00289">
    <property type="entry name" value="Biotin_carb_N"/>
    <property type="match status" value="1"/>
</dbReference>
<dbReference type="Gene3D" id="3.30.700.30">
    <property type="match status" value="1"/>
</dbReference>